<comment type="caution">
    <text evidence="3">The sequence shown here is derived from an EMBL/GenBank/DDBJ whole genome shotgun (WGS) entry which is preliminary data.</text>
</comment>
<evidence type="ECO:0000256" key="1">
    <source>
        <dbReference type="PROSITE-ProRule" id="PRU00169"/>
    </source>
</evidence>
<dbReference type="EMBL" id="SSMQ01000007">
    <property type="protein sequence ID" value="TKD10221.1"/>
    <property type="molecule type" value="Genomic_DNA"/>
</dbReference>
<sequence>MTEDAATLLADMIRAQGWSVAVAVNGPQALSMLASFAPDATVLGIGLPVMDGPSSHGAPTCSSL</sequence>
<dbReference type="Gene3D" id="3.40.50.2300">
    <property type="match status" value="1"/>
</dbReference>
<protein>
    <submittedName>
        <fullName evidence="3">Response regulator</fullName>
    </submittedName>
</protein>
<accession>A0A4U1JHN3</accession>
<dbReference type="RefSeq" id="WP_136928621.1">
    <property type="nucleotide sequence ID" value="NZ_SSMQ01000007.1"/>
</dbReference>
<evidence type="ECO:0000259" key="2">
    <source>
        <dbReference type="PROSITE" id="PS50110"/>
    </source>
</evidence>
<evidence type="ECO:0000313" key="3">
    <source>
        <dbReference type="EMBL" id="TKD10221.1"/>
    </source>
</evidence>
<keyword evidence="4" id="KW-1185">Reference proteome</keyword>
<dbReference type="SUPFAM" id="SSF52172">
    <property type="entry name" value="CheY-like"/>
    <property type="match status" value="1"/>
</dbReference>
<evidence type="ECO:0000313" key="4">
    <source>
        <dbReference type="Proteomes" id="UP000309215"/>
    </source>
</evidence>
<gene>
    <name evidence="3" type="ORF">E8A74_09410</name>
</gene>
<proteinExistence type="predicted"/>
<comment type="caution">
    <text evidence="1">Lacks conserved residue(s) required for the propagation of feature annotation.</text>
</comment>
<dbReference type="Proteomes" id="UP000309215">
    <property type="component" value="Unassembled WGS sequence"/>
</dbReference>
<dbReference type="AlphaFoldDB" id="A0A4U1JHN3"/>
<dbReference type="InterPro" id="IPR011006">
    <property type="entry name" value="CheY-like_superfamily"/>
</dbReference>
<dbReference type="PROSITE" id="PS50110">
    <property type="entry name" value="RESPONSE_REGULATORY"/>
    <property type="match status" value="1"/>
</dbReference>
<reference evidence="3 4" key="1">
    <citation type="submission" date="2019-04" db="EMBL/GenBank/DDBJ databases">
        <authorList>
            <person name="Li Y."/>
            <person name="Wang J."/>
        </authorList>
    </citation>
    <scope>NUCLEOTIDE SEQUENCE [LARGE SCALE GENOMIC DNA]</scope>
    <source>
        <strain evidence="3 4">DSM 14668</strain>
    </source>
</reference>
<organism evidence="3 4">
    <name type="scientific">Polyangium fumosum</name>
    <dbReference type="NCBI Taxonomy" id="889272"/>
    <lineage>
        <taxon>Bacteria</taxon>
        <taxon>Pseudomonadati</taxon>
        <taxon>Myxococcota</taxon>
        <taxon>Polyangia</taxon>
        <taxon>Polyangiales</taxon>
        <taxon>Polyangiaceae</taxon>
        <taxon>Polyangium</taxon>
    </lineage>
</organism>
<dbReference type="GO" id="GO:0000160">
    <property type="term" value="P:phosphorelay signal transduction system"/>
    <property type="evidence" value="ECO:0007669"/>
    <property type="project" value="InterPro"/>
</dbReference>
<dbReference type="InterPro" id="IPR001789">
    <property type="entry name" value="Sig_transdc_resp-reg_receiver"/>
</dbReference>
<name>A0A4U1JHN3_9BACT</name>
<feature type="domain" description="Response regulatory" evidence="2">
    <location>
        <begin position="1"/>
        <end position="64"/>
    </location>
</feature>